<name>A0A2W5RMM2_VARPD</name>
<dbReference type="AlphaFoldDB" id="A0A2W5RMM2"/>
<evidence type="ECO:0000256" key="1">
    <source>
        <dbReference type="SAM" id="Phobius"/>
    </source>
</evidence>
<gene>
    <name evidence="2" type="ORF">DI563_17105</name>
</gene>
<keyword evidence="1" id="KW-0472">Membrane</keyword>
<evidence type="ECO:0008006" key="4">
    <source>
        <dbReference type="Google" id="ProtNLM"/>
    </source>
</evidence>
<reference evidence="2 3" key="1">
    <citation type="submission" date="2017-08" db="EMBL/GenBank/DDBJ databases">
        <title>Infants hospitalized years apart are colonized by the same room-sourced microbial strains.</title>
        <authorList>
            <person name="Brooks B."/>
            <person name="Olm M.R."/>
            <person name="Firek B.A."/>
            <person name="Baker R."/>
            <person name="Thomas B.C."/>
            <person name="Morowitz M.J."/>
            <person name="Banfield J.F."/>
        </authorList>
    </citation>
    <scope>NUCLEOTIDE SEQUENCE [LARGE SCALE GENOMIC DNA]</scope>
    <source>
        <strain evidence="2">S2_005_003_R2_41</strain>
    </source>
</reference>
<sequence>MSSRTSPASAWLITYFAGFVVVCGMLLLTLFTQRPYGDLSRLGHVSEAEFGWRKPPPKVPPEQLQGTPIDQADILVIGDSFSMTHRWQSVLIRNGYTVATTFWGQYNDALCADFDAWLQRAGFRGRLVIIESVERLLSERMKKSSECQVTAGKLEAHNQPFLPPLEHLPTFEWNTGVPLTTGFATFRNTQKIKRAPDAVTADFRTIARPVKDGCQYFSNRLCEKALFFGEDDDNGPLARVDAERMASFDRQHGKVPLLWMVIPNKTTVYIDPAHSADFVSAFNGSGLGPDLFAFAAREKGRIMDFYFPNDTHLSMHGQLALGDLMLGEVRKRLPEPRPKGP</sequence>
<accession>A0A2W5RMM2</accession>
<evidence type="ECO:0000313" key="2">
    <source>
        <dbReference type="EMBL" id="PZQ71837.1"/>
    </source>
</evidence>
<dbReference type="EMBL" id="QFPP01000235">
    <property type="protein sequence ID" value="PZQ71837.1"/>
    <property type="molecule type" value="Genomic_DNA"/>
</dbReference>
<comment type="caution">
    <text evidence="2">The sequence shown here is derived from an EMBL/GenBank/DDBJ whole genome shotgun (WGS) entry which is preliminary data.</text>
</comment>
<proteinExistence type="predicted"/>
<keyword evidence="1" id="KW-0812">Transmembrane</keyword>
<organism evidence="2 3">
    <name type="scientific">Variovorax paradoxus</name>
    <dbReference type="NCBI Taxonomy" id="34073"/>
    <lineage>
        <taxon>Bacteria</taxon>
        <taxon>Pseudomonadati</taxon>
        <taxon>Pseudomonadota</taxon>
        <taxon>Betaproteobacteria</taxon>
        <taxon>Burkholderiales</taxon>
        <taxon>Comamonadaceae</taxon>
        <taxon>Variovorax</taxon>
    </lineage>
</organism>
<dbReference type="Proteomes" id="UP000249135">
    <property type="component" value="Unassembled WGS sequence"/>
</dbReference>
<feature type="transmembrane region" description="Helical" evidence="1">
    <location>
        <begin position="12"/>
        <end position="31"/>
    </location>
</feature>
<keyword evidence="1" id="KW-1133">Transmembrane helix</keyword>
<evidence type="ECO:0000313" key="3">
    <source>
        <dbReference type="Proteomes" id="UP000249135"/>
    </source>
</evidence>
<protein>
    <recommendedName>
        <fullName evidence="4">AlgX/AlgJ SGNH hydrolase-like domain-containing protein</fullName>
    </recommendedName>
</protein>